<reference evidence="1 2" key="1">
    <citation type="journal article" date="2010" name="Cell Res.">
        <title>Complete genome sequence of the rifamycin SV-producing Amycolatopsis mediterranei U32 revealed its genetic characteristics in phylogeny and metabolism.</title>
        <authorList>
            <person name="Zhao W."/>
            <person name="Zhong Y."/>
            <person name="Yuan H."/>
            <person name="Wang J."/>
            <person name="Zheng H."/>
            <person name="Wang Y."/>
            <person name="Cen X."/>
            <person name="Xu F."/>
            <person name="Bai J."/>
            <person name="Han X."/>
            <person name="Lu G."/>
            <person name="Zhu Y."/>
            <person name="Shao Z."/>
            <person name="Yan H."/>
            <person name="Li C."/>
            <person name="Peng N."/>
            <person name="Zhang Z."/>
            <person name="Zhang Y."/>
            <person name="Lin W."/>
            <person name="Fan Y."/>
            <person name="Qin Z."/>
            <person name="Hu Y."/>
            <person name="Zhu B."/>
            <person name="Wang S."/>
            <person name="Ding X."/>
            <person name="Zhao G.P."/>
        </authorList>
    </citation>
    <scope>NUCLEOTIDE SEQUENCE [LARGE SCALE GENOMIC DNA]</scope>
    <source>
        <strain evidence="2">U-32</strain>
    </source>
</reference>
<evidence type="ECO:0000313" key="1">
    <source>
        <dbReference type="EMBL" id="ADJ43603.1"/>
    </source>
</evidence>
<dbReference type="EMBL" id="CP002000">
    <property type="protein sequence ID" value="ADJ43603.1"/>
    <property type="molecule type" value="Genomic_DNA"/>
</dbReference>
<protein>
    <submittedName>
        <fullName evidence="1">Uncharacterized protein</fullName>
    </submittedName>
</protein>
<dbReference type="OrthoDB" id="3638103at2"/>
<dbReference type="HOGENOM" id="CLU_1060240_0_0_11"/>
<gene>
    <name evidence="1" type="ordered locus">AMED_1792</name>
</gene>
<sequence>MPELETRLREVDVPEPPLGFDPDEVADRAARHARRRSATVLLTAVAALAALFPTTVREPVVPAAAPVPSLAEQSRIRLALAEAVTRALPGVHDLILGRSSADSTGPARMSVTAEFVDAGGRPSTFQLTVRGARAAREVVPIDGLCTWPDQTPHCVRLPLPGGGVLVLSELGYKDGNGTFVRVGINGFLYRPDGSTVILTGGLRYPLSEEQVTKVITDPAFVLR</sequence>
<evidence type="ECO:0000313" key="2">
    <source>
        <dbReference type="Proteomes" id="UP000000328"/>
    </source>
</evidence>
<dbReference type="PATRIC" id="fig|749927.5.peg.1849"/>
<name>A0A0H3CZ17_AMYMU</name>
<dbReference type="KEGG" id="amd:AMED_1792"/>
<organism evidence="1 2">
    <name type="scientific">Amycolatopsis mediterranei (strain U-32)</name>
    <dbReference type="NCBI Taxonomy" id="749927"/>
    <lineage>
        <taxon>Bacteria</taxon>
        <taxon>Bacillati</taxon>
        <taxon>Actinomycetota</taxon>
        <taxon>Actinomycetes</taxon>
        <taxon>Pseudonocardiales</taxon>
        <taxon>Pseudonocardiaceae</taxon>
        <taxon>Amycolatopsis</taxon>
    </lineage>
</organism>
<dbReference type="Proteomes" id="UP000000328">
    <property type="component" value="Chromosome"/>
</dbReference>
<proteinExistence type="predicted"/>
<dbReference type="RefSeq" id="WP_013223686.1">
    <property type="nucleotide sequence ID" value="NC_014318.1"/>
</dbReference>
<dbReference type="GeneID" id="92869581"/>
<accession>A0A0H3CZ17</accession>
<dbReference type="AlphaFoldDB" id="A0A0H3CZ17"/>